<feature type="binding site" evidence="14">
    <location>
        <position position="732"/>
    </location>
    <ligand>
        <name>ATP</name>
        <dbReference type="ChEBI" id="CHEBI:30616"/>
        <label>2</label>
    </ligand>
</feature>
<dbReference type="SMART" id="SM00851">
    <property type="entry name" value="MGS"/>
    <property type="match status" value="1"/>
</dbReference>
<feature type="binding site" evidence="14">
    <location>
        <position position="129"/>
    </location>
    <ligand>
        <name>ATP</name>
        <dbReference type="ChEBI" id="CHEBI:30616"/>
        <label>1</label>
    </ligand>
</feature>
<dbReference type="InterPro" id="IPR005483">
    <property type="entry name" value="CPSase_dom"/>
</dbReference>
<feature type="binding site" evidence="14">
    <location>
        <position position="804"/>
    </location>
    <ligand>
        <name>ATP</name>
        <dbReference type="ChEBI" id="CHEBI:30616"/>
        <label>2</label>
    </ligand>
</feature>
<protein>
    <recommendedName>
        <fullName evidence="14">Carbamoyl phosphate synthase large chain</fullName>
        <ecNumber evidence="14">6.3.4.16</ecNumber>
        <ecNumber evidence="14">6.3.5.5</ecNumber>
    </recommendedName>
    <alternativeName>
        <fullName evidence="14">Carbamoyl phosphate synthetase ammonia chain</fullName>
    </alternativeName>
</protein>
<dbReference type="Gene3D" id="3.40.50.1380">
    <property type="entry name" value="Methylglyoxal synthase-like domain"/>
    <property type="match status" value="1"/>
</dbReference>
<evidence type="ECO:0000256" key="5">
    <source>
        <dbReference type="ARBA" id="ARBA00022605"/>
    </source>
</evidence>
<feature type="binding site" evidence="14">
    <location>
        <position position="294"/>
    </location>
    <ligand>
        <name>ATP</name>
        <dbReference type="ChEBI" id="CHEBI:30616"/>
        <label>1</label>
    </ligand>
</feature>
<dbReference type="EC" id="6.3.5.5" evidence="14"/>
<proteinExistence type="inferred from homology"/>
<feature type="binding site" evidence="14">
    <location>
        <position position="224"/>
    </location>
    <ligand>
        <name>ATP</name>
        <dbReference type="ChEBI" id="CHEBI:30616"/>
        <label>1</label>
    </ligand>
</feature>
<feature type="region of interest" description="Allosteric domain" evidence="14">
    <location>
        <begin position="970"/>
        <end position="1115"/>
    </location>
</feature>
<feature type="binding site" evidence="14">
    <location>
        <position position="310"/>
    </location>
    <ligand>
        <name>Mg(2+)</name>
        <dbReference type="ChEBI" id="CHEBI:18420"/>
        <label>2</label>
    </ligand>
</feature>
<feature type="binding site" evidence="14">
    <location>
        <position position="806"/>
    </location>
    <ligand>
        <name>ATP</name>
        <dbReference type="ChEBI" id="CHEBI:30616"/>
        <label>2</label>
    </ligand>
</feature>
<reference evidence="17 18" key="1">
    <citation type="submission" date="2024-10" db="EMBL/GenBank/DDBJ databases">
        <title>The Natural Products Discovery Center: Release of the First 8490 Sequenced Strains for Exploring Actinobacteria Biosynthetic Diversity.</title>
        <authorList>
            <person name="Kalkreuter E."/>
            <person name="Kautsar S.A."/>
            <person name="Yang D."/>
            <person name="Bader C.D."/>
            <person name="Teijaro C.N."/>
            <person name="Fluegel L."/>
            <person name="Davis C.M."/>
            <person name="Simpson J.R."/>
            <person name="Lauterbach L."/>
            <person name="Steele A.D."/>
            <person name="Gui C."/>
            <person name="Meng S."/>
            <person name="Li G."/>
            <person name="Viehrig K."/>
            <person name="Ye F."/>
            <person name="Su P."/>
            <person name="Kiefer A.F."/>
            <person name="Nichols A."/>
            <person name="Cepeda A.J."/>
            <person name="Yan W."/>
            <person name="Fan B."/>
            <person name="Jiang Y."/>
            <person name="Adhikari A."/>
            <person name="Zheng C.-J."/>
            <person name="Schuster L."/>
            <person name="Cowan T.M."/>
            <person name="Smanski M.J."/>
            <person name="Chevrette M.G."/>
            <person name="De Carvalho L.P.S."/>
            <person name="Shen B."/>
        </authorList>
    </citation>
    <scope>NUCLEOTIDE SEQUENCE [LARGE SCALE GENOMIC DNA]</scope>
    <source>
        <strain evidence="17 18">NPDC021253</strain>
    </source>
</reference>
<dbReference type="NCBIfam" id="NF009455">
    <property type="entry name" value="PRK12815.1"/>
    <property type="match status" value="1"/>
</dbReference>
<dbReference type="InterPro" id="IPR016185">
    <property type="entry name" value="PreATP-grasp_dom_sf"/>
</dbReference>
<feature type="binding site" evidence="14">
    <location>
        <position position="771"/>
    </location>
    <ligand>
        <name>ATP</name>
        <dbReference type="ChEBI" id="CHEBI:30616"/>
        <label>2</label>
    </ligand>
</feature>
<keyword evidence="10" id="KW-0460">Magnesium</keyword>
<evidence type="ECO:0000256" key="12">
    <source>
        <dbReference type="ARBA" id="ARBA00023211"/>
    </source>
</evidence>
<feature type="binding site" evidence="14">
    <location>
        <position position="310"/>
    </location>
    <ligand>
        <name>Mn(2+)</name>
        <dbReference type="ChEBI" id="CHEBI:29035"/>
        <label>2</label>
    </ligand>
</feature>
<evidence type="ECO:0000313" key="17">
    <source>
        <dbReference type="EMBL" id="MFI0796105.1"/>
    </source>
</evidence>
<dbReference type="RefSeq" id="WP_396683922.1">
    <property type="nucleotide sequence ID" value="NZ_JBIRPU010000024.1"/>
</dbReference>
<dbReference type="GO" id="GO:0004088">
    <property type="term" value="F:carbamoyl-phosphate synthase (glutamine-hydrolyzing) activity"/>
    <property type="evidence" value="ECO:0007669"/>
    <property type="project" value="UniProtKB-EC"/>
</dbReference>
<evidence type="ECO:0000259" key="15">
    <source>
        <dbReference type="PROSITE" id="PS50975"/>
    </source>
</evidence>
<dbReference type="InterPro" id="IPR005479">
    <property type="entry name" value="CPAse_ATP-bd"/>
</dbReference>
<comment type="caution">
    <text evidence="14">Lacks conserved residue(s) required for the propagation of feature annotation.</text>
</comment>
<evidence type="ECO:0000256" key="1">
    <source>
        <dbReference type="ARBA" id="ARBA00005077"/>
    </source>
</evidence>
<evidence type="ECO:0000256" key="4">
    <source>
        <dbReference type="ARBA" id="ARBA00022598"/>
    </source>
</evidence>
<dbReference type="PROSITE" id="PS51855">
    <property type="entry name" value="MGS"/>
    <property type="match status" value="1"/>
</dbReference>
<dbReference type="PANTHER" id="PTHR11405">
    <property type="entry name" value="CARBAMOYLTRANSFERASE FAMILY MEMBER"/>
    <property type="match status" value="1"/>
</dbReference>
<evidence type="ECO:0000256" key="8">
    <source>
        <dbReference type="ARBA" id="ARBA00022741"/>
    </source>
</evidence>
<dbReference type="PROSITE" id="PS00866">
    <property type="entry name" value="CPSASE_1"/>
    <property type="match status" value="1"/>
</dbReference>
<dbReference type="Pfam" id="PF02786">
    <property type="entry name" value="CPSase_L_D2"/>
    <property type="match status" value="2"/>
</dbReference>
<evidence type="ECO:0000313" key="18">
    <source>
        <dbReference type="Proteomes" id="UP001611075"/>
    </source>
</evidence>
<dbReference type="HAMAP" id="MF_01210_B">
    <property type="entry name" value="CPSase_L_chain_B"/>
    <property type="match status" value="1"/>
</dbReference>
<feature type="domain" description="MGS-like" evidence="16">
    <location>
        <begin position="970"/>
        <end position="1114"/>
    </location>
</feature>
<feature type="binding site" evidence="14">
    <location>
        <position position="308"/>
    </location>
    <ligand>
        <name>Mn(2+)</name>
        <dbReference type="ChEBI" id="CHEBI:29035"/>
        <label>1</label>
    </ligand>
</feature>
<organism evidence="17 18">
    <name type="scientific">Micromonospora rubida</name>
    <dbReference type="NCBI Taxonomy" id="2697657"/>
    <lineage>
        <taxon>Bacteria</taxon>
        <taxon>Bacillati</taxon>
        <taxon>Actinomycetota</taxon>
        <taxon>Actinomycetes</taxon>
        <taxon>Micromonosporales</taxon>
        <taxon>Micromonosporaceae</taxon>
        <taxon>Micromonospora</taxon>
    </lineage>
</organism>
<evidence type="ECO:0000256" key="2">
    <source>
        <dbReference type="ARBA" id="ARBA00009799"/>
    </source>
</evidence>
<gene>
    <name evidence="14 17" type="primary">carB</name>
    <name evidence="17" type="ORF">ACH4OY_25995</name>
</gene>
<dbReference type="NCBIfam" id="NF003671">
    <property type="entry name" value="PRK05294.1"/>
    <property type="match status" value="1"/>
</dbReference>
<keyword evidence="6" id="KW-0479">Metal-binding</keyword>
<feature type="binding site" evidence="14">
    <location>
        <position position="859"/>
    </location>
    <ligand>
        <name>Mg(2+)</name>
        <dbReference type="ChEBI" id="CHEBI:18420"/>
        <label>4</label>
    </ligand>
</feature>
<dbReference type="InterPro" id="IPR013815">
    <property type="entry name" value="ATP_grasp_subdomain_1"/>
</dbReference>
<keyword evidence="3 14" id="KW-0055">Arginine biosynthesis</keyword>
<dbReference type="EC" id="6.3.4.16" evidence="14"/>
<keyword evidence="9 14" id="KW-0067">ATP-binding</keyword>
<feature type="binding site" evidence="14">
    <location>
        <position position="219"/>
    </location>
    <ligand>
        <name>ATP</name>
        <dbReference type="ChEBI" id="CHEBI:30616"/>
        <label>1</label>
    </ligand>
</feature>
<evidence type="ECO:0000256" key="10">
    <source>
        <dbReference type="ARBA" id="ARBA00022842"/>
    </source>
</evidence>
<keyword evidence="12" id="KW-0464">Manganese</keyword>
<feature type="binding site" evidence="14">
    <location>
        <position position="184"/>
    </location>
    <ligand>
        <name>ATP</name>
        <dbReference type="ChEBI" id="CHEBI:30616"/>
        <label>1</label>
    </ligand>
</feature>
<dbReference type="InterPro" id="IPR011761">
    <property type="entry name" value="ATP-grasp"/>
</dbReference>
<evidence type="ECO:0000256" key="3">
    <source>
        <dbReference type="ARBA" id="ARBA00022571"/>
    </source>
</evidence>
<dbReference type="InterPro" id="IPR058047">
    <property type="entry name" value="CPSase_preATP-grasp"/>
</dbReference>
<comment type="pathway">
    <text evidence="14">Pyrimidine metabolism; UMP biosynthesis via de novo pathway; (S)-dihydroorotate from bicarbonate: step 1/3.</text>
</comment>
<feature type="binding site" evidence="14">
    <location>
        <position position="178"/>
    </location>
    <ligand>
        <name>ATP</name>
        <dbReference type="ChEBI" id="CHEBI:30616"/>
        <label>1</label>
    </ligand>
</feature>
<dbReference type="Gene3D" id="1.10.1030.10">
    <property type="entry name" value="Carbamoyl-phosphate synthetase, large subunit oligomerisation domain"/>
    <property type="match status" value="1"/>
</dbReference>
<dbReference type="PROSITE" id="PS00867">
    <property type="entry name" value="CPSASE_2"/>
    <property type="match status" value="2"/>
</dbReference>
<dbReference type="SUPFAM" id="SSF52440">
    <property type="entry name" value="PreATP-grasp domain"/>
    <property type="match status" value="2"/>
</dbReference>
<feature type="binding site" evidence="14">
    <location>
        <position position="308"/>
    </location>
    <ligand>
        <name>Mg(2+)</name>
        <dbReference type="ChEBI" id="CHEBI:18420"/>
        <label>2</label>
    </ligand>
</feature>
<dbReference type="PRINTS" id="PR00098">
    <property type="entry name" value="CPSASE"/>
</dbReference>
<dbReference type="Pfam" id="PF25596">
    <property type="entry name" value="CPSase_L_D1"/>
    <property type="match status" value="2"/>
</dbReference>
<dbReference type="Gene3D" id="3.40.50.20">
    <property type="match status" value="2"/>
</dbReference>
<dbReference type="Proteomes" id="UP001611075">
    <property type="component" value="Unassembled WGS sequence"/>
</dbReference>
<comment type="subunit">
    <text evidence="14">Composed of two chains; the small (or glutamine) chain promotes the hydrolysis of glutamine to ammonia, which is used by the large (or ammonia) chain to synthesize carbamoyl phosphate. Tetramer of heterodimers (alpha,beta)4.</text>
</comment>
<feature type="region of interest" description="Oligomerization domain" evidence="14">
    <location>
        <begin position="412"/>
        <end position="561"/>
    </location>
</feature>
<feature type="binding site" evidence="14">
    <location>
        <position position="859"/>
    </location>
    <ligand>
        <name>ATP</name>
        <dbReference type="ChEBI" id="CHEBI:30616"/>
        <label>2</label>
    </ligand>
</feature>
<comment type="cofactor">
    <cofactor evidence="14">
        <name>Mg(2+)</name>
        <dbReference type="ChEBI" id="CHEBI:18420"/>
    </cofactor>
    <cofactor evidence="14">
        <name>Mn(2+)</name>
        <dbReference type="ChEBI" id="CHEBI:29035"/>
    </cofactor>
    <text evidence="14">Binds 4 Mg(2+) or Mn(2+) ions per subunit.</text>
</comment>
<feature type="binding site" evidence="14">
    <location>
        <position position="847"/>
    </location>
    <ligand>
        <name>Mg(2+)</name>
        <dbReference type="ChEBI" id="CHEBI:18420"/>
        <label>3</label>
    </ligand>
</feature>
<feature type="binding site" evidence="14">
    <location>
        <position position="778"/>
    </location>
    <ligand>
        <name>ATP</name>
        <dbReference type="ChEBI" id="CHEBI:30616"/>
        <label>2</label>
    </ligand>
</feature>
<feature type="binding site" evidence="14">
    <location>
        <position position="847"/>
    </location>
    <ligand>
        <name>Mn(2+)</name>
        <dbReference type="ChEBI" id="CHEBI:29035"/>
        <label>3</label>
    </ligand>
</feature>
<evidence type="ECO:0000259" key="16">
    <source>
        <dbReference type="PROSITE" id="PS51855"/>
    </source>
</evidence>
<dbReference type="EMBL" id="JBIRPU010000024">
    <property type="protein sequence ID" value="MFI0796105.1"/>
    <property type="molecule type" value="Genomic_DNA"/>
</dbReference>
<dbReference type="PANTHER" id="PTHR11405:SF53">
    <property type="entry name" value="CARBAMOYL-PHOSPHATE SYNTHASE [AMMONIA], MITOCHONDRIAL"/>
    <property type="match status" value="1"/>
</dbReference>
<evidence type="ECO:0000256" key="11">
    <source>
        <dbReference type="ARBA" id="ARBA00022975"/>
    </source>
</evidence>
<evidence type="ECO:0000256" key="14">
    <source>
        <dbReference type="HAMAP-Rule" id="MF_01210"/>
    </source>
</evidence>
<feature type="domain" description="ATP-grasp" evidence="15">
    <location>
        <begin position="696"/>
        <end position="888"/>
    </location>
</feature>
<feature type="binding site" evidence="14">
    <location>
        <position position="251"/>
    </location>
    <ligand>
        <name>ATP</name>
        <dbReference type="ChEBI" id="CHEBI:30616"/>
        <label>1</label>
    </ligand>
</feature>
<comment type="domain">
    <text evidence="14">The large subunit is composed of 2 ATP-grasp domains that are involved in binding the 2 ATP molecules needed for carbamoyl phosphate synthesis. The N-terminal ATP-grasp domain (referred to as the carboxyphosphate synthetic component) catalyzes the ATP-dependent phosphorylation of hydrogencarbonate to carboxyphosphate and the subsequent nucleophilic attack by ammonia to form a carbamate intermediate. The C-terminal ATP-grasp domain (referred to as the carbamoyl phosphate synthetic component) then catalyzes the phosphorylation of carbamate with the second ATP to form the end product carbamoyl phosphate. The reactive and unstable enzyme intermediates are sequentially channeled from one active site to the next through the interior of the protein over a distance of at least 96 A.</text>
</comment>
<dbReference type="SUPFAM" id="SSF52335">
    <property type="entry name" value="Methylglyoxal synthase-like"/>
    <property type="match status" value="1"/>
</dbReference>
<dbReference type="SUPFAM" id="SSF48108">
    <property type="entry name" value="Carbamoyl phosphate synthetase, large subunit connection domain"/>
    <property type="match status" value="1"/>
</dbReference>
<feature type="binding site" evidence="14">
    <location>
        <position position="847"/>
    </location>
    <ligand>
        <name>ATP</name>
        <dbReference type="ChEBI" id="CHEBI:30616"/>
        <label>2</label>
    </ligand>
</feature>
<sequence>MPKRTDLKHILVIGSGPIVIGQACEFDYSGTQACQVLRSEGIRVSLVNSNPATIMTDPEFADATYVEPITPEFVELVIAKERPDALLPTLGGQTALNTAVALHASGVLEKYGVELIGANIDAINRGEDRQLFKDVVAKAGARIGIAEPTGLVPRSRVCHSMAEVEATAAELGLPVVIRPSFTMGGLGSGMAHTDSDLARIAGAGLAASPVHEVLIEESVLGWKEYELELMRDRNDNVVVVCSIENIDPMGVHTGDSVTVAPAMTLTDREYQSLRDLGIAVLREVGVDTGGCNIQFAVNPADGRIVVIEMNPRVSRSSALASKATGFPIAKIAAKLAIGYTLDEIPNDITRKTPAAFEPTLDYVVVKIPRFAFEKFPGADPELTTTMKSVGEAMSLGRNFTEALNKAMRSMETKAGGFWTVPDPQGASRGDTLAALRVPHDGRLYTVERALRLGASIAEVAAATGGMDPWFLDQILALVELRAEIVDAPVLDGDLLRRAKRAGLSDRQLAALRPELAAEDGVRTLRHRLGIRPVYKTVDTCAAEFEATTPYHYSTYDSETEVAPSDRPKVLILGSGPNRIGQGIEFDYSCVHAVMALRAVGYETVMVNCNPETVSTDYDTADRLYFEPLTFEDVLEVWHAEDSSGRAAGGPGVVGVIVQLGGQTPLGLAQRLKNAGVPVVGTSPESIHLAEERGAFGSVLARAGLRAPAHGMATSYEEAKEIAEEIGYPVLVRPSYVLGGRGMEIVYDDPTLRDYIGRATEISPDRPVLVDRFLDDAIEIDVDALCDADGEVYLGGVMEHIEEAGIHSGDSSCALPPITLAGSHLAEVRRYTEAIARGVGVRGLLNVQYALKDDVLYVLEANPRASRTVPFVSKATAVPLAKAAARIALGATIAELRAEGLLPPTGDGGTMPADAPIAVKEAVLPFKRFRTPSGKGIDSLLGPEMKSTGEVMGIDTNFGHAFAKSQAAAYGSLPTSGRIFVSVANRDKRGMIFPIKRLADLGFEIVATTGTAEVLRRHGIACEQIRKHYESGAGEDAVSMILGGDVALVVNTPQGSGASARSDGYEIRSAAVTADIPCITTVPGAAAAVMGIEAHIRGDMQVRPLQDLHATLRAAR</sequence>
<comment type="caution">
    <text evidence="17">The sequence shown here is derived from an EMBL/GenBank/DDBJ whole genome shotgun (WGS) entry which is preliminary data.</text>
</comment>
<feature type="binding site" evidence="14">
    <location>
        <position position="308"/>
    </location>
    <ligand>
        <name>ATP</name>
        <dbReference type="ChEBI" id="CHEBI:30616"/>
        <label>1</label>
    </ligand>
</feature>
<name>A0ABW7SSM0_9ACTN</name>
<feature type="region of interest" description="Carboxyphosphate synthetic domain" evidence="14">
    <location>
        <begin position="1"/>
        <end position="411"/>
    </location>
</feature>
<keyword evidence="5 14" id="KW-0028">Amino-acid biosynthesis</keyword>
<feature type="binding site" evidence="14">
    <location>
        <position position="250"/>
    </location>
    <ligand>
        <name>ATP</name>
        <dbReference type="ChEBI" id="CHEBI:30616"/>
        <label>1</label>
    </ligand>
</feature>
<feature type="binding site" evidence="14">
    <location>
        <position position="217"/>
    </location>
    <ligand>
        <name>ATP</name>
        <dbReference type="ChEBI" id="CHEBI:30616"/>
        <label>1</label>
    </ligand>
</feature>
<evidence type="ECO:0000256" key="13">
    <source>
        <dbReference type="ARBA" id="ARBA00047359"/>
    </source>
</evidence>
<dbReference type="PROSITE" id="PS50975">
    <property type="entry name" value="ATP_GRASP"/>
    <property type="match status" value="2"/>
</dbReference>
<accession>A0ABW7SSM0</accession>
<comment type="similarity">
    <text evidence="2 14">Belongs to the CarB family.</text>
</comment>
<dbReference type="CDD" id="cd01424">
    <property type="entry name" value="MGS_CPS_II"/>
    <property type="match status" value="1"/>
</dbReference>
<feature type="domain" description="ATP-grasp" evidence="15">
    <location>
        <begin position="142"/>
        <end position="337"/>
    </location>
</feature>
<evidence type="ECO:0000256" key="9">
    <source>
        <dbReference type="ARBA" id="ARBA00022840"/>
    </source>
</evidence>
<keyword evidence="18" id="KW-1185">Reference proteome</keyword>
<dbReference type="InterPro" id="IPR033937">
    <property type="entry name" value="MGS_CPS_CarB"/>
</dbReference>
<feature type="binding site" evidence="14">
    <location>
        <position position="294"/>
    </location>
    <ligand>
        <name>Mg(2+)</name>
        <dbReference type="ChEBI" id="CHEBI:18420"/>
        <label>1</label>
    </ligand>
</feature>
<dbReference type="PROSITE" id="PS51257">
    <property type="entry name" value="PROKAR_LIPOPROTEIN"/>
    <property type="match status" value="1"/>
</dbReference>
<dbReference type="NCBIfam" id="TIGR01369">
    <property type="entry name" value="CPSaseII_lrg"/>
    <property type="match status" value="1"/>
</dbReference>
<dbReference type="InterPro" id="IPR005480">
    <property type="entry name" value="CPSase_lsu_oligo"/>
</dbReference>
<feature type="binding site" evidence="14">
    <location>
        <position position="308"/>
    </location>
    <ligand>
        <name>Mn(2+)</name>
        <dbReference type="ChEBI" id="CHEBI:29035"/>
        <label>2</label>
    </ligand>
</feature>
<dbReference type="InterPro" id="IPR011607">
    <property type="entry name" value="MGS-like_dom"/>
</dbReference>
<dbReference type="InterPro" id="IPR036914">
    <property type="entry name" value="MGS-like_dom_sf"/>
</dbReference>
<comment type="function">
    <text evidence="14">Large subunit of the glutamine-dependent carbamoyl phosphate synthetase (CPSase). CPSase catalyzes the formation of carbamoyl phosphate from the ammonia moiety of glutamine, carbonate, and phosphate donated by ATP, constituting the first step of 2 biosynthetic pathways, one leading to arginine and/or urea and the other to pyrimidine nucleotides. The large subunit (synthetase) binds the substrates ammonia (free or transferred from glutamine from the small subunit), hydrogencarbonate and ATP and carries out an ATP-coupled ligase reaction, activating hydrogencarbonate by forming carboxy phosphate which reacts with ammonia to form carbamoyl phosphate.</text>
</comment>
<keyword evidence="4 14" id="KW-0436">Ligase</keyword>
<feature type="binding site" evidence="14">
    <location>
        <position position="185"/>
    </location>
    <ligand>
        <name>ATP</name>
        <dbReference type="ChEBI" id="CHEBI:30616"/>
        <label>1</label>
    </ligand>
</feature>
<feature type="binding site" evidence="14">
    <location>
        <position position="773"/>
    </location>
    <ligand>
        <name>ATP</name>
        <dbReference type="ChEBI" id="CHEBI:30616"/>
        <label>2</label>
    </ligand>
</feature>
<feature type="binding site" evidence="14">
    <location>
        <position position="308"/>
    </location>
    <ligand>
        <name>Mg(2+)</name>
        <dbReference type="ChEBI" id="CHEBI:18420"/>
        <label>1</label>
    </ligand>
</feature>
<feature type="binding site" evidence="14">
    <location>
        <position position="294"/>
    </location>
    <ligand>
        <name>Mn(2+)</name>
        <dbReference type="ChEBI" id="CHEBI:29035"/>
        <label>1</label>
    </ligand>
</feature>
<feature type="binding site" evidence="14">
    <location>
        <position position="861"/>
    </location>
    <ligand>
        <name>Mn(2+)</name>
        <dbReference type="ChEBI" id="CHEBI:29035"/>
        <label>4</label>
    </ligand>
</feature>
<keyword evidence="11 14" id="KW-0665">Pyrimidine biosynthesis</keyword>
<feature type="binding site" evidence="14">
    <location>
        <position position="861"/>
    </location>
    <ligand>
        <name>Mg(2+)</name>
        <dbReference type="ChEBI" id="CHEBI:18420"/>
        <label>4</label>
    </ligand>
</feature>
<feature type="binding site" evidence="14">
    <location>
        <position position="252"/>
    </location>
    <ligand>
        <name>ATP</name>
        <dbReference type="ChEBI" id="CHEBI:30616"/>
        <label>1</label>
    </ligand>
</feature>
<feature type="binding site" evidence="14">
    <location>
        <position position="859"/>
    </location>
    <ligand>
        <name>Mn(2+)</name>
        <dbReference type="ChEBI" id="CHEBI:29035"/>
        <label>3</label>
    </ligand>
</feature>
<keyword evidence="8 14" id="KW-0547">Nucleotide-binding</keyword>
<feature type="binding site" evidence="14">
    <location>
        <position position="859"/>
    </location>
    <ligand>
        <name>Mn(2+)</name>
        <dbReference type="ChEBI" id="CHEBI:29035"/>
        <label>4</label>
    </ligand>
</feature>
<dbReference type="InterPro" id="IPR036897">
    <property type="entry name" value="CarbamoylP_synth_lsu_oligo_sf"/>
</dbReference>
<comment type="catalytic activity">
    <reaction evidence="14">
        <text>hydrogencarbonate + L-glutamine + 2 ATP + H2O = carbamoyl phosphate + L-glutamate + 2 ADP + phosphate + 2 H(+)</text>
        <dbReference type="Rhea" id="RHEA:18633"/>
        <dbReference type="ChEBI" id="CHEBI:15377"/>
        <dbReference type="ChEBI" id="CHEBI:15378"/>
        <dbReference type="ChEBI" id="CHEBI:17544"/>
        <dbReference type="ChEBI" id="CHEBI:29985"/>
        <dbReference type="ChEBI" id="CHEBI:30616"/>
        <dbReference type="ChEBI" id="CHEBI:43474"/>
        <dbReference type="ChEBI" id="CHEBI:58228"/>
        <dbReference type="ChEBI" id="CHEBI:58359"/>
        <dbReference type="ChEBI" id="CHEBI:456216"/>
        <dbReference type="EC" id="6.3.5.5"/>
    </reaction>
</comment>
<dbReference type="Pfam" id="PF02142">
    <property type="entry name" value="MGS"/>
    <property type="match status" value="1"/>
</dbReference>
<feature type="binding site" evidence="14">
    <location>
        <position position="807"/>
    </location>
    <ligand>
        <name>ATP</name>
        <dbReference type="ChEBI" id="CHEBI:30616"/>
        <label>2</label>
    </ligand>
</feature>
<dbReference type="SUPFAM" id="SSF56059">
    <property type="entry name" value="Glutathione synthetase ATP-binding domain-like"/>
    <property type="match status" value="2"/>
</dbReference>
<dbReference type="SMART" id="SM01096">
    <property type="entry name" value="CPSase_L_D3"/>
    <property type="match status" value="1"/>
</dbReference>
<dbReference type="InterPro" id="IPR006275">
    <property type="entry name" value="CPSase_lsu"/>
</dbReference>
<keyword evidence="7 14" id="KW-0677">Repeat</keyword>
<feature type="binding site" evidence="14">
    <location>
        <position position="859"/>
    </location>
    <ligand>
        <name>Mg(2+)</name>
        <dbReference type="ChEBI" id="CHEBI:18420"/>
        <label>3</label>
    </ligand>
</feature>
<dbReference type="Gene3D" id="3.30.470.20">
    <property type="entry name" value="ATP-grasp fold, B domain"/>
    <property type="match status" value="2"/>
</dbReference>
<dbReference type="Gene3D" id="3.30.1490.20">
    <property type="entry name" value="ATP-grasp fold, A domain"/>
    <property type="match status" value="1"/>
</dbReference>
<comment type="catalytic activity">
    <reaction evidence="13 14">
        <text>hydrogencarbonate + NH4(+) + 2 ATP = carbamoyl phosphate + 2 ADP + phosphate + 2 H(+)</text>
        <dbReference type="Rhea" id="RHEA:18029"/>
        <dbReference type="ChEBI" id="CHEBI:15378"/>
        <dbReference type="ChEBI" id="CHEBI:17544"/>
        <dbReference type="ChEBI" id="CHEBI:28938"/>
        <dbReference type="ChEBI" id="CHEBI:30616"/>
        <dbReference type="ChEBI" id="CHEBI:43474"/>
        <dbReference type="ChEBI" id="CHEBI:58228"/>
        <dbReference type="ChEBI" id="CHEBI:456216"/>
        <dbReference type="EC" id="6.3.4.16"/>
    </reaction>
</comment>
<evidence type="ECO:0000256" key="6">
    <source>
        <dbReference type="ARBA" id="ARBA00022723"/>
    </source>
</evidence>
<feature type="binding site" evidence="14">
    <location>
        <position position="805"/>
    </location>
    <ligand>
        <name>ATP</name>
        <dbReference type="ChEBI" id="CHEBI:30616"/>
        <label>2</label>
    </ligand>
</feature>
<dbReference type="Pfam" id="PF02787">
    <property type="entry name" value="CPSase_L_D3"/>
    <property type="match status" value="1"/>
</dbReference>
<comment type="pathway">
    <text evidence="1 14">Amino-acid biosynthesis; L-arginine biosynthesis; carbamoyl phosphate from bicarbonate: step 1/1.</text>
</comment>
<evidence type="ECO:0000256" key="7">
    <source>
        <dbReference type="ARBA" id="ARBA00022737"/>
    </source>
</evidence>